<feature type="coiled-coil region" evidence="6">
    <location>
        <begin position="159"/>
        <end position="186"/>
    </location>
</feature>
<dbReference type="GO" id="GO:0007155">
    <property type="term" value="P:cell adhesion"/>
    <property type="evidence" value="ECO:0007669"/>
    <property type="project" value="InterPro"/>
</dbReference>
<evidence type="ECO:0000256" key="5">
    <source>
        <dbReference type="RuleBase" id="RU003512"/>
    </source>
</evidence>
<dbReference type="InterPro" id="IPR050492">
    <property type="entry name" value="Bact_metal-bind_prot9"/>
</dbReference>
<dbReference type="PANTHER" id="PTHR42953">
    <property type="entry name" value="HIGH-AFFINITY ZINC UPTAKE SYSTEM PROTEIN ZNUA-RELATED"/>
    <property type="match status" value="1"/>
</dbReference>
<dbReference type="PRINTS" id="PR00691">
    <property type="entry name" value="ADHESINB"/>
</dbReference>
<comment type="subcellular location">
    <subcellularLocation>
        <location evidence="1">Cell envelope</location>
    </subcellularLocation>
</comment>
<evidence type="ECO:0000256" key="6">
    <source>
        <dbReference type="SAM" id="Coils"/>
    </source>
</evidence>
<dbReference type="AlphaFoldDB" id="A0A6N7XI81"/>
<dbReference type="Pfam" id="PF01297">
    <property type="entry name" value="ZnuA"/>
    <property type="match status" value="1"/>
</dbReference>
<dbReference type="PANTHER" id="PTHR42953:SF1">
    <property type="entry name" value="METAL-BINDING PROTEIN HI_0362-RELATED"/>
    <property type="match status" value="1"/>
</dbReference>
<evidence type="ECO:0000256" key="4">
    <source>
        <dbReference type="ARBA" id="ARBA00022729"/>
    </source>
</evidence>
<dbReference type="GO" id="GO:0030313">
    <property type="term" value="C:cell envelope"/>
    <property type="evidence" value="ECO:0007669"/>
    <property type="project" value="UniProtKB-SubCell"/>
</dbReference>
<keyword evidence="4 7" id="KW-0732">Signal</keyword>
<gene>
    <name evidence="8" type="ORF">FYJ71_07490</name>
</gene>
<feature type="signal peptide" evidence="7">
    <location>
        <begin position="1"/>
        <end position="18"/>
    </location>
</feature>
<evidence type="ECO:0000313" key="8">
    <source>
        <dbReference type="EMBL" id="MST62809.1"/>
    </source>
</evidence>
<dbReference type="Proteomes" id="UP000440713">
    <property type="component" value="Unassembled WGS sequence"/>
</dbReference>
<name>A0A6N7XI81_9FIRM</name>
<protein>
    <submittedName>
        <fullName evidence="8">Metal transporter</fullName>
    </submittedName>
</protein>
<proteinExistence type="inferred from homology"/>
<evidence type="ECO:0000256" key="1">
    <source>
        <dbReference type="ARBA" id="ARBA00004196"/>
    </source>
</evidence>
<evidence type="ECO:0000313" key="9">
    <source>
        <dbReference type="Proteomes" id="UP000440713"/>
    </source>
</evidence>
<evidence type="ECO:0000256" key="3">
    <source>
        <dbReference type="ARBA" id="ARBA00022723"/>
    </source>
</evidence>
<organism evidence="8 9">
    <name type="scientific">Peptostreptococcus porci</name>
    <dbReference type="NCBI Taxonomy" id="2652282"/>
    <lineage>
        <taxon>Bacteria</taxon>
        <taxon>Bacillati</taxon>
        <taxon>Bacillota</taxon>
        <taxon>Clostridia</taxon>
        <taxon>Peptostreptococcales</taxon>
        <taxon>Peptostreptococcaceae</taxon>
        <taxon>Peptostreptococcus</taxon>
    </lineage>
</organism>
<dbReference type="RefSeq" id="WP_154538236.1">
    <property type="nucleotide sequence ID" value="NZ_VUNE01000004.1"/>
</dbReference>
<dbReference type="InterPro" id="IPR006129">
    <property type="entry name" value="AdhesinB"/>
</dbReference>
<comment type="caution">
    <text evidence="8">The sequence shown here is derived from an EMBL/GenBank/DDBJ whole genome shotgun (WGS) entry which is preliminary data.</text>
</comment>
<sequence length="310" mass="34730">MKKVLSLVMVFCMVLVFAVGCGNKASESKDASGKKNVVVTTSFLGDMVEQIAKDKVNVDVIIPTGEDPHLYVAKPEDLNKIKNGDLILYHGLHFEGKMQEVLEKKGAAVAKNFGDSEVGKMEEDGHEVIDPHFWFDLNLYKKAVDEANMQLSSLLPEYKAEFEKNTAEYKARLDKLNEENKTLLGAIPKEHRFLITPHDAFNYFSRMYDIEVVAPQGVSTSSEVANKDIEKTADFIVKNKVKAIFSESTTNPERMKKLQEIVKSKGYDVKIVSGEGKELYSDSLGPKGSDGSTFIDMYRHNVKLIHDNLK</sequence>
<dbReference type="SUPFAM" id="SSF53807">
    <property type="entry name" value="Helical backbone' metal receptor"/>
    <property type="match status" value="1"/>
</dbReference>
<accession>A0A6N7XI81</accession>
<evidence type="ECO:0000256" key="2">
    <source>
        <dbReference type="ARBA" id="ARBA00022448"/>
    </source>
</evidence>
<dbReference type="EMBL" id="VUNE01000004">
    <property type="protein sequence ID" value="MST62809.1"/>
    <property type="molecule type" value="Genomic_DNA"/>
</dbReference>
<keyword evidence="9" id="KW-1185">Reference proteome</keyword>
<dbReference type="GO" id="GO:0046872">
    <property type="term" value="F:metal ion binding"/>
    <property type="evidence" value="ECO:0007669"/>
    <property type="project" value="UniProtKB-KW"/>
</dbReference>
<comment type="similarity">
    <text evidence="5">Belongs to the bacterial solute-binding protein 9 family.</text>
</comment>
<keyword evidence="6" id="KW-0175">Coiled coil</keyword>
<dbReference type="PRINTS" id="PR00690">
    <property type="entry name" value="ADHESNFAMILY"/>
</dbReference>
<feature type="chain" id="PRO_5038422105" evidence="7">
    <location>
        <begin position="19"/>
        <end position="310"/>
    </location>
</feature>
<reference evidence="8 9" key="1">
    <citation type="submission" date="2019-08" db="EMBL/GenBank/DDBJ databases">
        <title>In-depth cultivation of the pig gut microbiome towards novel bacterial diversity and tailored functional studies.</title>
        <authorList>
            <person name="Wylensek D."/>
            <person name="Hitch T.C.A."/>
            <person name="Clavel T."/>
        </authorList>
    </citation>
    <scope>NUCLEOTIDE SEQUENCE [LARGE SCALE GENOMIC DNA]</scope>
    <source>
        <strain evidence="8 9">WCA-SAB-591-4A-A</strain>
    </source>
</reference>
<keyword evidence="3" id="KW-0479">Metal-binding</keyword>
<evidence type="ECO:0000256" key="7">
    <source>
        <dbReference type="SAM" id="SignalP"/>
    </source>
</evidence>
<keyword evidence="2 5" id="KW-0813">Transport</keyword>
<dbReference type="InterPro" id="IPR006128">
    <property type="entry name" value="Lipoprotein_PsaA-like"/>
</dbReference>
<dbReference type="InterPro" id="IPR006127">
    <property type="entry name" value="ZnuA-like"/>
</dbReference>
<dbReference type="GO" id="GO:0030001">
    <property type="term" value="P:metal ion transport"/>
    <property type="evidence" value="ECO:0007669"/>
    <property type="project" value="InterPro"/>
</dbReference>
<dbReference type="PROSITE" id="PS51257">
    <property type="entry name" value="PROKAR_LIPOPROTEIN"/>
    <property type="match status" value="1"/>
</dbReference>
<dbReference type="Gene3D" id="3.40.50.1980">
    <property type="entry name" value="Nitrogenase molybdenum iron protein domain"/>
    <property type="match status" value="2"/>
</dbReference>